<dbReference type="EMBL" id="UOEE01000144">
    <property type="protein sequence ID" value="VAV92453.1"/>
    <property type="molecule type" value="Genomic_DNA"/>
</dbReference>
<evidence type="ECO:0000259" key="1">
    <source>
        <dbReference type="Pfam" id="PF01882"/>
    </source>
</evidence>
<dbReference type="PANTHER" id="PTHR33608:SF6">
    <property type="entry name" value="BLL2464 PROTEIN"/>
    <property type="match status" value="1"/>
</dbReference>
<evidence type="ECO:0000313" key="2">
    <source>
        <dbReference type="EMBL" id="VAV92453.1"/>
    </source>
</evidence>
<protein>
    <submittedName>
        <fullName evidence="2">FIG139612: Possible conserved membrane protein</fullName>
    </submittedName>
</protein>
<dbReference type="InterPro" id="IPR002881">
    <property type="entry name" value="DUF58"/>
</dbReference>
<accession>A0A3B0S7Y4</accession>
<reference evidence="2" key="1">
    <citation type="submission" date="2018-06" db="EMBL/GenBank/DDBJ databases">
        <authorList>
            <person name="Zhirakovskaya E."/>
        </authorList>
    </citation>
    <scope>NUCLEOTIDE SEQUENCE</scope>
</reference>
<name>A0A3B0S7Y4_9ZZZZ</name>
<dbReference type="Pfam" id="PF01882">
    <property type="entry name" value="DUF58"/>
    <property type="match status" value="1"/>
</dbReference>
<organism evidence="2">
    <name type="scientific">hydrothermal vent metagenome</name>
    <dbReference type="NCBI Taxonomy" id="652676"/>
    <lineage>
        <taxon>unclassified sequences</taxon>
        <taxon>metagenomes</taxon>
        <taxon>ecological metagenomes</taxon>
    </lineage>
</organism>
<sequence length="296" mass="32866">MIGPKVKHPSEHLTHIAATLAADFPALLSQAKRISANVIHGAHGRRKRGSGETFWQFRQARDEDPASAIDWRRSARSDTLFVRETEWEAANTIFLWRDASAGMNWRSSDKLPSKQDRAAVLLSALCMVLLRGGERCAVPGVSVKPGTGIGATKRIALEIITGASPAQDLDAERLRAQAHLVIASDFLEGANVWKQRLRGIQQNGCSIFLLHIADPAEELFPFSGHTLFGDINGPERIDLGRAQLVQTRYRERFAAARNEIRDMARQYGWMFLMHRTDHNPSDVFLALVQALGNGDL</sequence>
<gene>
    <name evidence="2" type="ORF">MNBD_ALPHA06-358</name>
</gene>
<dbReference type="PANTHER" id="PTHR33608">
    <property type="entry name" value="BLL2464 PROTEIN"/>
    <property type="match status" value="1"/>
</dbReference>
<proteinExistence type="predicted"/>
<dbReference type="AlphaFoldDB" id="A0A3B0S7Y4"/>
<feature type="domain" description="DUF58" evidence="1">
    <location>
        <begin position="58"/>
        <end position="257"/>
    </location>
</feature>